<dbReference type="SUPFAM" id="SSF53187">
    <property type="entry name" value="Zn-dependent exopeptidases"/>
    <property type="match status" value="1"/>
</dbReference>
<dbReference type="GO" id="GO:0016787">
    <property type="term" value="F:hydrolase activity"/>
    <property type="evidence" value="ECO:0007669"/>
    <property type="project" value="UniProtKB-KW"/>
</dbReference>
<evidence type="ECO:0000313" key="1">
    <source>
        <dbReference type="EMBL" id="RQW72315.1"/>
    </source>
</evidence>
<protein>
    <submittedName>
        <fullName evidence="1">M20/M25/M40 family metallo-hydrolase</fullName>
    </submittedName>
</protein>
<comment type="caution">
    <text evidence="1">The sequence shown here is derived from an EMBL/GenBank/DDBJ whole genome shotgun (WGS) entry which is preliminary data.</text>
</comment>
<dbReference type="AlphaFoldDB" id="A0A3N9U6Z6"/>
<dbReference type="RefSeq" id="WP_124766798.1">
    <property type="nucleotide sequence ID" value="NZ_JAFBDY010000029.1"/>
</dbReference>
<reference evidence="1 2" key="1">
    <citation type="journal article" date="2013" name="J. Microbiol.">
        <title>Lysinibacillus chungkukjangi sp. nov., isolated from Chungkukjang, Korean fermented soybean food.</title>
        <authorList>
            <person name="Kim S.J."/>
            <person name="Jang Y.H."/>
            <person name="Hamada M."/>
            <person name="Ahn J.H."/>
            <person name="Weon H.Y."/>
            <person name="Suzuki K."/>
            <person name="Whang K.S."/>
            <person name="Kwon S.W."/>
        </authorList>
    </citation>
    <scope>NUCLEOTIDE SEQUENCE [LARGE SCALE GENOMIC DNA]</scope>
    <source>
        <strain evidence="1 2">MCCC 1A12701</strain>
    </source>
</reference>
<proteinExistence type="predicted"/>
<dbReference type="Gene3D" id="3.40.630.10">
    <property type="entry name" value="Zn peptidases"/>
    <property type="match status" value="1"/>
</dbReference>
<dbReference type="Pfam" id="PF01546">
    <property type="entry name" value="Peptidase_M20"/>
    <property type="match status" value="1"/>
</dbReference>
<dbReference type="InterPro" id="IPR050072">
    <property type="entry name" value="Peptidase_M20A"/>
</dbReference>
<dbReference type="InterPro" id="IPR012166">
    <property type="entry name" value="Uncharacterised_RocB"/>
</dbReference>
<keyword evidence="1" id="KW-0378">Hydrolase</keyword>
<dbReference type="InterPro" id="IPR002933">
    <property type="entry name" value="Peptidase_M20"/>
</dbReference>
<accession>A0A3N9U6Z6</accession>
<name>A0A3N9U6Z6_9BACI</name>
<dbReference type="EMBL" id="RRCT01000028">
    <property type="protein sequence ID" value="RQW72315.1"/>
    <property type="molecule type" value="Genomic_DNA"/>
</dbReference>
<keyword evidence="2" id="KW-1185">Reference proteome</keyword>
<dbReference type="PANTHER" id="PTHR43808">
    <property type="entry name" value="ACETYLORNITHINE DEACETYLASE"/>
    <property type="match status" value="1"/>
</dbReference>
<dbReference type="PIRSF" id="PIRSF010386">
    <property type="entry name" value="RocB"/>
    <property type="match status" value="1"/>
</dbReference>
<gene>
    <name evidence="1" type="ORF">EBB45_18355</name>
</gene>
<organism evidence="1 2">
    <name type="scientific">Lysinibacillus composti</name>
    <dbReference type="NCBI Taxonomy" id="720633"/>
    <lineage>
        <taxon>Bacteria</taxon>
        <taxon>Bacillati</taxon>
        <taxon>Bacillota</taxon>
        <taxon>Bacilli</taxon>
        <taxon>Bacillales</taxon>
        <taxon>Bacillaceae</taxon>
        <taxon>Lysinibacillus</taxon>
    </lineage>
</organism>
<dbReference type="OrthoDB" id="9815360at2"/>
<evidence type="ECO:0000313" key="2">
    <source>
        <dbReference type="Proteomes" id="UP000274033"/>
    </source>
</evidence>
<sequence>MKKLKWNTPEQLRSLLCELVSWDSQTHTEGERTFPIKLEEKLLELDYYQQHPNYLSLHDVDHGRKFVSAFYKHPEATETIVLISHFDTVQTEEYGDLQPLAFQPELLTKELYERRHDLKEDVRRDLESGEFLFGRGTMDMKMGLVLHMSLIEKAISEDWPINLVLITVPDEEVNSAGMRAAVEVLTSLRNEYGLTYKLFLNGEPSFTQKPGDLKYYIYSGSIGKIMPAALFYGKETHVGEPLKGMTANYMASYLTQLMEWNPLFRETDRGEDTPLPVSLQQKDLKLQYSTQTPYRTVALYNVFLMKRTASDVMNLFEQVAKEAADKCNKDYQALCAREQIDAIGEVRVMRYQELLDYAKNKLGHEQVEQLIQEVLNNEEWDERDKSLKVADHLMIRCKELAPSIILLFAPPYYPAVNSSDDTLVQETIELMKTVSLEEFGVQVNQIHYFNGLSDLSYVNYQDEGEGWTAFEQNTPIWGNAYTIPFKEMAELQAPVLNIGPFGLDAHQISERLHITSAFVHTPVLLERVIKNMFQNEEEKLKLTTV</sequence>
<dbReference type="PANTHER" id="PTHR43808:SF27">
    <property type="entry name" value="PROTEIN ROCB"/>
    <property type="match status" value="1"/>
</dbReference>
<dbReference type="Proteomes" id="UP000274033">
    <property type="component" value="Unassembled WGS sequence"/>
</dbReference>